<keyword evidence="5" id="KW-1185">Reference proteome</keyword>
<dbReference type="InParanoid" id="A0A316V7X1"/>
<dbReference type="Gene3D" id="3.50.50.60">
    <property type="entry name" value="FAD/NAD(P)-binding domain"/>
    <property type="match status" value="2"/>
</dbReference>
<dbReference type="SUPFAM" id="SSF51905">
    <property type="entry name" value="FAD/NAD(P)-binding domain"/>
    <property type="match status" value="2"/>
</dbReference>
<dbReference type="InterPro" id="IPR051820">
    <property type="entry name" value="FAD-binding_MO"/>
</dbReference>
<dbReference type="STRING" id="1280837.A0A316V7X1"/>
<dbReference type="GO" id="GO:0004497">
    <property type="term" value="F:monooxygenase activity"/>
    <property type="evidence" value="ECO:0007669"/>
    <property type="project" value="UniProtKB-KW"/>
</dbReference>
<dbReference type="Pfam" id="PF13738">
    <property type="entry name" value="Pyr_redox_3"/>
    <property type="match status" value="1"/>
</dbReference>
<keyword evidence="2" id="KW-0503">Monooxygenase</keyword>
<dbReference type="PANTHER" id="PTHR43872">
    <property type="entry name" value="MONOOXYGENASE, PUTATIVE (AFU_ORTHOLOGUE AFUA_8G02570)-RELATED"/>
    <property type="match status" value="1"/>
</dbReference>
<dbReference type="EMBL" id="KZ819604">
    <property type="protein sequence ID" value="PWN33600.1"/>
    <property type="molecule type" value="Genomic_DNA"/>
</dbReference>
<dbReference type="PANTHER" id="PTHR43872:SF1">
    <property type="entry name" value="MONOOXYGENASE, PUTATIVE (AFU_ORTHOLOGUE AFUA_8G02570)-RELATED"/>
    <property type="match status" value="1"/>
</dbReference>
<proteinExistence type="predicted"/>
<keyword evidence="3" id="KW-0812">Transmembrane</keyword>
<reference evidence="4 5" key="1">
    <citation type="journal article" date="2018" name="Mol. Biol. Evol.">
        <title>Broad Genomic Sampling Reveals a Smut Pathogenic Ancestry of the Fungal Clade Ustilaginomycotina.</title>
        <authorList>
            <person name="Kijpornyongpan T."/>
            <person name="Mondo S.J."/>
            <person name="Barry K."/>
            <person name="Sandor L."/>
            <person name="Lee J."/>
            <person name="Lipzen A."/>
            <person name="Pangilinan J."/>
            <person name="LaButti K."/>
            <person name="Hainaut M."/>
            <person name="Henrissat B."/>
            <person name="Grigoriev I.V."/>
            <person name="Spatafora J.W."/>
            <person name="Aime M.C."/>
        </authorList>
    </citation>
    <scope>NUCLEOTIDE SEQUENCE [LARGE SCALE GENOMIC DNA]</scope>
    <source>
        <strain evidence="4 5">MCA 3882</strain>
    </source>
</reference>
<keyword evidence="3" id="KW-0472">Membrane</keyword>
<evidence type="ECO:0000256" key="1">
    <source>
        <dbReference type="ARBA" id="ARBA00001974"/>
    </source>
</evidence>
<dbReference type="Proteomes" id="UP000245771">
    <property type="component" value="Unassembled WGS sequence"/>
</dbReference>
<keyword evidence="2" id="KW-0560">Oxidoreductase</keyword>
<protein>
    <submittedName>
        <fullName evidence="4">FAD/NAD(P)-binding domain-containing protein</fullName>
    </submittedName>
</protein>
<gene>
    <name evidence="4" type="ORF">FA14DRAFT_63739</name>
</gene>
<sequence>MNGNGRTSDVDLDVVIVGAGIGGISAAYYIGQMEKYSYGIFEAREALGGTWSSFTYPGIRSDSDMFTLSFPFNPWNKSNTVAEGGEILEYIEETAKKFGIDKKIVYGHTATNMDWSSKDQRWTSEFKKTDGSSIVVTSRFVVVATGYFDHNEAYFPDLPKKELFKGPIIHPQFWPKGVDYENKTVAVIGSGATAISIVPHMADKAKLVTMVQRSPTYITSRSRVDPAAQWLLKLLPLKLASIILFLFYELETTIMFFTYKIFPNYGRRVLQNYVKKQLPPNVPLDPHFVPKYKPFDERLCWVLEDDLFVSMREGKAAVVTGHIKQLTSGGIEMQDGQFVPADIIVQATGLKCKFLGGAKIRIDGKKLNLGDTFFYRGMMLDGVPNGIALQGYLSTSSWTLGVVQTCEYFCDLLKKMEKEGYRQVTPIAGPEVKATTEPFPMTSGYLMRALDQMPKVADGLVWRHHLDPIVDWLDMKFNRRYQSLEFK</sequence>
<dbReference type="PRINTS" id="PR00368">
    <property type="entry name" value="FADPNR"/>
</dbReference>
<keyword evidence="3" id="KW-1133">Transmembrane helix</keyword>
<accession>A0A316V7X1</accession>
<dbReference type="AlphaFoldDB" id="A0A316V7X1"/>
<evidence type="ECO:0000313" key="4">
    <source>
        <dbReference type="EMBL" id="PWN33600.1"/>
    </source>
</evidence>
<dbReference type="OrthoDB" id="66881at2759"/>
<evidence type="ECO:0000256" key="3">
    <source>
        <dbReference type="SAM" id="Phobius"/>
    </source>
</evidence>
<dbReference type="InterPro" id="IPR036188">
    <property type="entry name" value="FAD/NAD-bd_sf"/>
</dbReference>
<organism evidence="4 5">
    <name type="scientific">Meira miltonrushii</name>
    <dbReference type="NCBI Taxonomy" id="1280837"/>
    <lineage>
        <taxon>Eukaryota</taxon>
        <taxon>Fungi</taxon>
        <taxon>Dikarya</taxon>
        <taxon>Basidiomycota</taxon>
        <taxon>Ustilaginomycotina</taxon>
        <taxon>Exobasidiomycetes</taxon>
        <taxon>Exobasidiales</taxon>
        <taxon>Brachybasidiaceae</taxon>
        <taxon>Meira</taxon>
    </lineage>
</organism>
<dbReference type="PRINTS" id="PR00469">
    <property type="entry name" value="PNDRDTASEII"/>
</dbReference>
<evidence type="ECO:0000256" key="2">
    <source>
        <dbReference type="ARBA" id="ARBA00023033"/>
    </source>
</evidence>
<dbReference type="GeneID" id="37024389"/>
<name>A0A316V7X1_9BASI</name>
<evidence type="ECO:0000313" key="5">
    <source>
        <dbReference type="Proteomes" id="UP000245771"/>
    </source>
</evidence>
<comment type="cofactor">
    <cofactor evidence="1">
        <name>FAD</name>
        <dbReference type="ChEBI" id="CHEBI:57692"/>
    </cofactor>
</comment>
<dbReference type="RefSeq" id="XP_025353902.1">
    <property type="nucleotide sequence ID" value="XM_025502608.1"/>
</dbReference>
<feature type="transmembrane region" description="Helical" evidence="3">
    <location>
        <begin position="12"/>
        <end position="31"/>
    </location>
</feature>